<proteinExistence type="predicted"/>
<name>A0A2T2N000_CORCC</name>
<reference evidence="1 2" key="1">
    <citation type="journal article" date="2018" name="Front. Microbiol.">
        <title>Genome-Wide Analysis of Corynespora cassiicola Leaf Fall Disease Putative Effectors.</title>
        <authorList>
            <person name="Lopez D."/>
            <person name="Ribeiro S."/>
            <person name="Label P."/>
            <person name="Fumanal B."/>
            <person name="Venisse J.S."/>
            <person name="Kohler A."/>
            <person name="de Oliveira R.R."/>
            <person name="Labutti K."/>
            <person name="Lipzen A."/>
            <person name="Lail K."/>
            <person name="Bauer D."/>
            <person name="Ohm R.A."/>
            <person name="Barry K.W."/>
            <person name="Spatafora J."/>
            <person name="Grigoriev I.V."/>
            <person name="Martin F.M."/>
            <person name="Pujade-Renaud V."/>
        </authorList>
    </citation>
    <scope>NUCLEOTIDE SEQUENCE [LARGE SCALE GENOMIC DNA]</scope>
    <source>
        <strain evidence="1 2">Philippines</strain>
    </source>
</reference>
<dbReference type="EMBL" id="KZ678262">
    <property type="protein sequence ID" value="PSN58596.1"/>
    <property type="molecule type" value="Genomic_DNA"/>
</dbReference>
<sequence length="74" mass="8739">MCCYTYSWYYCNHDYYVHGDSIETCENHSLPMYSYDAWSMDLCNSTQVTCAGFSSRYCPDCSEDVFLEFDLDEL</sequence>
<organism evidence="1 2">
    <name type="scientific">Corynespora cassiicola Philippines</name>
    <dbReference type="NCBI Taxonomy" id="1448308"/>
    <lineage>
        <taxon>Eukaryota</taxon>
        <taxon>Fungi</taxon>
        <taxon>Dikarya</taxon>
        <taxon>Ascomycota</taxon>
        <taxon>Pezizomycotina</taxon>
        <taxon>Dothideomycetes</taxon>
        <taxon>Pleosporomycetidae</taxon>
        <taxon>Pleosporales</taxon>
        <taxon>Corynesporascaceae</taxon>
        <taxon>Corynespora</taxon>
    </lineage>
</organism>
<dbReference type="AlphaFoldDB" id="A0A2T2N000"/>
<dbReference type="OrthoDB" id="3621151at2759"/>
<gene>
    <name evidence="1" type="ORF">BS50DRAFT_682727</name>
</gene>
<protein>
    <submittedName>
        <fullName evidence="1">Uncharacterized protein</fullName>
    </submittedName>
</protein>
<evidence type="ECO:0000313" key="2">
    <source>
        <dbReference type="Proteomes" id="UP000240883"/>
    </source>
</evidence>
<keyword evidence="2" id="KW-1185">Reference proteome</keyword>
<accession>A0A2T2N000</accession>
<evidence type="ECO:0000313" key="1">
    <source>
        <dbReference type="EMBL" id="PSN58596.1"/>
    </source>
</evidence>
<dbReference type="Proteomes" id="UP000240883">
    <property type="component" value="Unassembled WGS sequence"/>
</dbReference>